<evidence type="ECO:0000256" key="5">
    <source>
        <dbReference type="ARBA" id="ARBA00023136"/>
    </source>
</evidence>
<feature type="transmembrane region" description="Helical" evidence="7">
    <location>
        <begin position="116"/>
        <end position="140"/>
    </location>
</feature>
<dbReference type="InterPro" id="IPR050539">
    <property type="entry name" value="ThrE_Dicarb/AminoAcid_Exp"/>
</dbReference>
<keyword evidence="4 7" id="KW-1133">Transmembrane helix</keyword>
<evidence type="ECO:0000313" key="10">
    <source>
        <dbReference type="Proteomes" id="UP001314796"/>
    </source>
</evidence>
<organism evidence="9 10">
    <name type="scientific">Alkaliphilus hydrothermalis</name>
    <dbReference type="NCBI Taxonomy" id="1482730"/>
    <lineage>
        <taxon>Bacteria</taxon>
        <taxon>Bacillati</taxon>
        <taxon>Bacillota</taxon>
        <taxon>Clostridia</taxon>
        <taxon>Peptostreptococcales</taxon>
        <taxon>Natronincolaceae</taxon>
        <taxon>Alkaliphilus</taxon>
    </lineage>
</organism>
<feature type="transmembrane region" description="Helical" evidence="7">
    <location>
        <begin position="146"/>
        <end position="164"/>
    </location>
</feature>
<reference evidence="9 10" key="1">
    <citation type="submission" date="2021-01" db="EMBL/GenBank/DDBJ databases">
        <title>Genomic Encyclopedia of Type Strains, Phase IV (KMG-IV): sequencing the most valuable type-strain genomes for metagenomic binning, comparative biology and taxonomic classification.</title>
        <authorList>
            <person name="Goeker M."/>
        </authorList>
    </citation>
    <scope>NUCLEOTIDE SEQUENCE [LARGE SCALE GENOMIC DNA]</scope>
    <source>
        <strain evidence="9 10">DSM 25890</strain>
    </source>
</reference>
<dbReference type="InterPro" id="IPR010619">
    <property type="entry name" value="ThrE-like_N"/>
</dbReference>
<dbReference type="Pfam" id="PF06738">
    <property type="entry name" value="ThrE"/>
    <property type="match status" value="1"/>
</dbReference>
<keyword evidence="2" id="KW-1003">Cell membrane</keyword>
<feature type="transmembrane region" description="Helical" evidence="7">
    <location>
        <begin position="236"/>
        <end position="257"/>
    </location>
</feature>
<feature type="transmembrane region" description="Helical" evidence="7">
    <location>
        <begin position="171"/>
        <end position="191"/>
    </location>
</feature>
<evidence type="ECO:0000256" key="6">
    <source>
        <dbReference type="ARBA" id="ARBA00034125"/>
    </source>
</evidence>
<dbReference type="PANTHER" id="PTHR34390">
    <property type="entry name" value="UPF0442 PROTEIN YJJB-RELATED"/>
    <property type="match status" value="1"/>
</dbReference>
<protein>
    <submittedName>
        <fullName evidence="9">Uncharacterized membrane protein YjjP (DUF1212 family)</fullName>
    </submittedName>
</protein>
<keyword evidence="5 7" id="KW-0472">Membrane</keyword>
<feature type="transmembrane region" description="Helical" evidence="7">
    <location>
        <begin position="197"/>
        <end position="215"/>
    </location>
</feature>
<evidence type="ECO:0000256" key="4">
    <source>
        <dbReference type="ARBA" id="ARBA00022989"/>
    </source>
</evidence>
<comment type="subcellular location">
    <subcellularLocation>
        <location evidence="1">Cell membrane</location>
        <topology evidence="1">Multi-pass membrane protein</topology>
    </subcellularLocation>
</comment>
<accession>A0ABS2NLU4</accession>
<comment type="caution">
    <text evidence="9">The sequence shown here is derived from an EMBL/GenBank/DDBJ whole genome shotgun (WGS) entry which is preliminary data.</text>
</comment>
<comment type="similarity">
    <text evidence="6">Belongs to the ThrE exporter (TC 2.A.79) family.</text>
</comment>
<proteinExistence type="inferred from homology"/>
<dbReference type="PANTHER" id="PTHR34390:SF2">
    <property type="entry name" value="SUCCINATE TRANSPORTER SUBUNIT YJJP-RELATED"/>
    <property type="match status" value="1"/>
</dbReference>
<evidence type="ECO:0000256" key="3">
    <source>
        <dbReference type="ARBA" id="ARBA00022692"/>
    </source>
</evidence>
<evidence type="ECO:0000256" key="7">
    <source>
        <dbReference type="SAM" id="Phobius"/>
    </source>
</evidence>
<keyword evidence="3 7" id="KW-0812">Transmembrane</keyword>
<evidence type="ECO:0000313" key="9">
    <source>
        <dbReference type="EMBL" id="MBM7613906.1"/>
    </source>
</evidence>
<dbReference type="EMBL" id="JAFBEE010000002">
    <property type="protein sequence ID" value="MBM7613906.1"/>
    <property type="molecule type" value="Genomic_DNA"/>
</dbReference>
<feature type="domain" description="Threonine/serine exporter-like N-terminal" evidence="8">
    <location>
        <begin position="13"/>
        <end position="253"/>
    </location>
</feature>
<evidence type="ECO:0000256" key="1">
    <source>
        <dbReference type="ARBA" id="ARBA00004651"/>
    </source>
</evidence>
<dbReference type="RefSeq" id="WP_204400193.1">
    <property type="nucleotide sequence ID" value="NZ_JAFBEE010000002.1"/>
</dbReference>
<sequence length="263" mass="28663">MNEVNQKKLLVMALFAGEIMLKNGAETYRVEDTIIRICKSRNFPFVEAYVTPTGIFISVDQEGEDINEMITYVKRIQGRSINLNKVAEVNAFSRRFVEGDLSVEEGMTQLKDIDQLAPYSLLMQALFGGIASAFATLLFGGNYLDFSAALLTSIILTFSIKRIASNGFNLFLTNMTGGFIAAFLSILFSYAHPNIHVDTVIIGAIMVMVPGVAITNAVRDSISGDLVSGLARGAEALLIATSIAFGVGFVLKTWIYITGGRLY</sequence>
<dbReference type="Proteomes" id="UP001314796">
    <property type="component" value="Unassembled WGS sequence"/>
</dbReference>
<keyword evidence="10" id="KW-1185">Reference proteome</keyword>
<gene>
    <name evidence="9" type="ORF">JOC73_000415</name>
</gene>
<evidence type="ECO:0000256" key="2">
    <source>
        <dbReference type="ARBA" id="ARBA00022475"/>
    </source>
</evidence>
<evidence type="ECO:0000259" key="8">
    <source>
        <dbReference type="Pfam" id="PF06738"/>
    </source>
</evidence>
<name>A0ABS2NLU4_9FIRM</name>